<sequence length="239" mass="23764">MSLSAQTLVLVAFPVAAAALGSVIAVLKPPGPKLSSAIQHFAAGVVLAALAGEVLPDLRAEGNLGFAAAGFAAGAAVMLALGALGRKMDRKSPASGTLPTGLLAAVGIDLLLDGLLVGLGTVLGAREALILTIALTIEILFLALSLTVELKEIGISNVRAAATSSGLGLLTAVGAIGGAIFLGGAGAPLLALVLAFGAAALLYLTVEELLTEAHEQEETVFLGSMFFLGFLVIYILGAL</sequence>
<dbReference type="RefSeq" id="WP_237430712.1">
    <property type="nucleotide sequence ID" value="NZ_JAUSRE010000027.1"/>
</dbReference>
<feature type="transmembrane region" description="Helical" evidence="1">
    <location>
        <begin position="160"/>
        <end position="181"/>
    </location>
</feature>
<organism evidence="2 3">
    <name type="scientific">Pseudarthrobacter enclensis</name>
    <dbReference type="NCBI Taxonomy" id="993070"/>
    <lineage>
        <taxon>Bacteria</taxon>
        <taxon>Bacillati</taxon>
        <taxon>Actinomycetota</taxon>
        <taxon>Actinomycetes</taxon>
        <taxon>Micrococcales</taxon>
        <taxon>Micrococcaceae</taxon>
        <taxon>Pseudarthrobacter</taxon>
    </lineage>
</organism>
<name>A0ABT9RYR7_9MICC</name>
<protein>
    <submittedName>
        <fullName evidence="2">ZIP family zinc transporter</fullName>
    </submittedName>
</protein>
<comment type="caution">
    <text evidence="2">The sequence shown here is derived from an EMBL/GenBank/DDBJ whole genome shotgun (WGS) entry which is preliminary data.</text>
</comment>
<evidence type="ECO:0000256" key="1">
    <source>
        <dbReference type="SAM" id="Phobius"/>
    </source>
</evidence>
<feature type="transmembrane region" description="Helical" evidence="1">
    <location>
        <begin position="96"/>
        <end position="122"/>
    </location>
</feature>
<dbReference type="Proteomes" id="UP001226577">
    <property type="component" value="Unassembled WGS sequence"/>
</dbReference>
<keyword evidence="1" id="KW-1133">Transmembrane helix</keyword>
<proteinExistence type="predicted"/>
<feature type="transmembrane region" description="Helical" evidence="1">
    <location>
        <begin position="128"/>
        <end position="148"/>
    </location>
</feature>
<keyword evidence="1" id="KW-0812">Transmembrane</keyword>
<feature type="transmembrane region" description="Helical" evidence="1">
    <location>
        <begin position="64"/>
        <end position="84"/>
    </location>
</feature>
<gene>
    <name evidence="2" type="ORF">J2X98_004006</name>
</gene>
<feature type="transmembrane region" description="Helical" evidence="1">
    <location>
        <begin position="218"/>
        <end position="237"/>
    </location>
</feature>
<keyword evidence="3" id="KW-1185">Reference proteome</keyword>
<dbReference type="EMBL" id="JAUSRE010000027">
    <property type="protein sequence ID" value="MDP9890392.1"/>
    <property type="molecule type" value="Genomic_DNA"/>
</dbReference>
<evidence type="ECO:0000313" key="2">
    <source>
        <dbReference type="EMBL" id="MDP9890392.1"/>
    </source>
</evidence>
<feature type="transmembrane region" description="Helical" evidence="1">
    <location>
        <begin position="187"/>
        <end position="206"/>
    </location>
</feature>
<accession>A0ABT9RYR7</accession>
<reference evidence="2 3" key="1">
    <citation type="submission" date="2023-07" db="EMBL/GenBank/DDBJ databases">
        <title>Sorghum-associated microbial communities from plants grown in Nebraska, USA.</title>
        <authorList>
            <person name="Schachtman D."/>
        </authorList>
    </citation>
    <scope>NUCLEOTIDE SEQUENCE [LARGE SCALE GENOMIC DNA]</scope>
    <source>
        <strain evidence="2 3">CC222</strain>
    </source>
</reference>
<evidence type="ECO:0000313" key="3">
    <source>
        <dbReference type="Proteomes" id="UP001226577"/>
    </source>
</evidence>
<keyword evidence="1" id="KW-0472">Membrane</keyword>